<gene>
    <name evidence="7" type="ordered locus">VIT_13s0067g03140</name>
</gene>
<accession>A0A0S1Z1V1</accession>
<evidence type="ECO:0000259" key="6">
    <source>
        <dbReference type="PROSITE" id="PS50811"/>
    </source>
</evidence>
<dbReference type="PANTHER" id="PTHR31282">
    <property type="entry name" value="WRKY TRANSCRIPTION FACTOR 21-RELATED"/>
    <property type="match status" value="1"/>
</dbReference>
<dbReference type="Pfam" id="PF03106">
    <property type="entry name" value="WRKY"/>
    <property type="match status" value="1"/>
</dbReference>
<dbReference type="HOGENOM" id="CLU_066547_0_0_1"/>
<dbReference type="eggNOG" id="ENOG502RYCZ">
    <property type="taxonomic scope" value="Eukaryota"/>
</dbReference>
<dbReference type="InterPro" id="IPR036576">
    <property type="entry name" value="WRKY_dom_sf"/>
</dbReference>
<evidence type="ECO:0000256" key="2">
    <source>
        <dbReference type="ARBA" id="ARBA00023015"/>
    </source>
</evidence>
<evidence type="ECO:0000256" key="5">
    <source>
        <dbReference type="ARBA" id="ARBA00023242"/>
    </source>
</evidence>
<dbReference type="Gene3D" id="2.20.25.80">
    <property type="entry name" value="WRKY domain"/>
    <property type="match status" value="1"/>
</dbReference>
<evidence type="ECO:0000313" key="8">
    <source>
        <dbReference type="Proteomes" id="UP000009183"/>
    </source>
</evidence>
<keyword evidence="4" id="KW-0804">Transcription</keyword>
<evidence type="ECO:0000256" key="4">
    <source>
        <dbReference type="ARBA" id="ARBA00023163"/>
    </source>
</evidence>
<keyword evidence="5" id="KW-0539">Nucleus</keyword>
<keyword evidence="3" id="KW-0238">DNA-binding</keyword>
<dbReference type="InterPro" id="IPR044810">
    <property type="entry name" value="WRKY_plant"/>
</dbReference>
<organism evidence="7 8">
    <name type="scientific">Vitis vinifera</name>
    <name type="common">Grape</name>
    <dbReference type="NCBI Taxonomy" id="29760"/>
    <lineage>
        <taxon>Eukaryota</taxon>
        <taxon>Viridiplantae</taxon>
        <taxon>Streptophyta</taxon>
        <taxon>Embryophyta</taxon>
        <taxon>Tracheophyta</taxon>
        <taxon>Spermatophyta</taxon>
        <taxon>Magnoliopsida</taxon>
        <taxon>eudicotyledons</taxon>
        <taxon>Gunneridae</taxon>
        <taxon>Pentapetalae</taxon>
        <taxon>rosids</taxon>
        <taxon>Vitales</taxon>
        <taxon>Vitaceae</taxon>
        <taxon>Viteae</taxon>
        <taxon>Vitis</taxon>
    </lineage>
</organism>
<sequence>MGTSPPERLSTDRKRVVGELVHGRDLANQLQILLREPFSDQGSVSAEDLVVKILRSFTEALSVLRCYDQSGDAGGESPAESGNYKVLKNRRGCYKRRKNSETWTAVSSTIEDGHAWRKYGQKEILNAKFPRSYYRCTRKHEQSCRATKQVQRMKENPIMYHTTYIGHHTCRDILKAPQFIGSSYPGYDSNNMVGSESKIPEEVQEMKPELIKEETVVSDLTSDNVSSMDSINLWSGLEALDSFMPAMVTQRGGSDDHGNQDQNVDSTMYSRNATTTTTATTASHNTDMDFVLGCLDFEGDDQFQFDESPFQFF</sequence>
<dbReference type="PROSITE" id="PS50811">
    <property type="entry name" value="WRKY"/>
    <property type="match status" value="1"/>
</dbReference>
<dbReference type="SMART" id="SM00774">
    <property type="entry name" value="WRKY"/>
    <property type="match status" value="1"/>
</dbReference>
<dbReference type="STRING" id="29760.F6HC33"/>
<keyword evidence="2" id="KW-0805">Transcription regulation</keyword>
<dbReference type="OrthoDB" id="2021064at2759"/>
<dbReference type="SUPFAM" id="SSF118290">
    <property type="entry name" value="WRKY DNA-binding domain"/>
    <property type="match status" value="1"/>
</dbReference>
<evidence type="ECO:0000256" key="3">
    <source>
        <dbReference type="ARBA" id="ARBA00023125"/>
    </source>
</evidence>
<proteinExistence type="predicted"/>
<protein>
    <recommendedName>
        <fullName evidence="6">WRKY domain-containing protein</fullName>
    </recommendedName>
</protein>
<evidence type="ECO:0000313" key="7">
    <source>
        <dbReference type="EMBL" id="CCB49779.1"/>
    </source>
</evidence>
<reference evidence="8" key="1">
    <citation type="journal article" date="2007" name="Nature">
        <title>The grapevine genome sequence suggests ancestral hexaploidization in major angiosperm phyla.</title>
        <authorList>
            <consortium name="The French-Italian Public Consortium for Grapevine Genome Characterization."/>
            <person name="Jaillon O."/>
            <person name="Aury J.-M."/>
            <person name="Noel B."/>
            <person name="Policriti A."/>
            <person name="Clepet C."/>
            <person name="Casagrande A."/>
            <person name="Choisne N."/>
            <person name="Aubourg S."/>
            <person name="Vitulo N."/>
            <person name="Jubin C."/>
            <person name="Vezzi A."/>
            <person name="Legeai F."/>
            <person name="Hugueney P."/>
            <person name="Dasilva C."/>
            <person name="Horner D."/>
            <person name="Mica E."/>
            <person name="Jublot D."/>
            <person name="Poulain J."/>
            <person name="Bruyere C."/>
            <person name="Billault A."/>
            <person name="Segurens B."/>
            <person name="Gouyvenoux M."/>
            <person name="Ugarte E."/>
            <person name="Cattonaro F."/>
            <person name="Anthouard V."/>
            <person name="Vico V."/>
            <person name="Del Fabbro C."/>
            <person name="Alaux M."/>
            <person name="Di Gaspero G."/>
            <person name="Dumas V."/>
            <person name="Felice N."/>
            <person name="Paillard S."/>
            <person name="Juman I."/>
            <person name="Moroldo M."/>
            <person name="Scalabrin S."/>
            <person name="Canaguier A."/>
            <person name="Le Clainche I."/>
            <person name="Malacrida G."/>
            <person name="Durand E."/>
            <person name="Pesole G."/>
            <person name="Laucou V."/>
            <person name="Chatelet P."/>
            <person name="Merdinoglu D."/>
            <person name="Delledonne M."/>
            <person name="Pezzotti M."/>
            <person name="Lecharny A."/>
            <person name="Scarpelli C."/>
            <person name="Artiguenave F."/>
            <person name="Pe M.E."/>
            <person name="Valle G."/>
            <person name="Morgante M."/>
            <person name="Caboche M."/>
            <person name="Adam-Blondon A.-F."/>
            <person name="Weissenbach J."/>
            <person name="Quetier F."/>
            <person name="Wincker P."/>
        </authorList>
    </citation>
    <scope>NUCLEOTIDE SEQUENCE [LARGE SCALE GENOMIC DNA]</scope>
    <source>
        <strain evidence="8">cv. Pinot noir / PN40024</strain>
    </source>
</reference>
<evidence type="ECO:0000256" key="1">
    <source>
        <dbReference type="ARBA" id="ARBA00004123"/>
    </source>
</evidence>
<dbReference type="Proteomes" id="UP000009183">
    <property type="component" value="Chromosome 13"/>
</dbReference>
<name>A0A0S1Z1V1_VITVI</name>
<dbReference type="EMBL" id="FN595514">
    <property type="protein sequence ID" value="CCB49779.1"/>
    <property type="molecule type" value="Genomic_DNA"/>
</dbReference>
<feature type="domain" description="WRKY" evidence="6">
    <location>
        <begin position="105"/>
        <end position="168"/>
    </location>
</feature>
<dbReference type="PaxDb" id="29760-VIT_13s0067g03140.t01"/>
<keyword evidence="8" id="KW-1185">Reference proteome</keyword>
<dbReference type="InterPro" id="IPR003657">
    <property type="entry name" value="WRKY_dom"/>
</dbReference>
<comment type="subcellular location">
    <subcellularLocation>
        <location evidence="1">Nucleus</location>
    </subcellularLocation>
</comment>